<sequence length="185" mass="19730">MTDAADMAKTSTTLGENGNGYNGMYTITLRPGYRMTGFSVSGTMFGGLGEITTPGGLPGEGTTKNAMKLQFEAYRPEGGTVSAMHADYSMVDGKLPFVLASEPLSVTGTINLSTWTMVNVNSYPYYLPGHPDGPPGREVYPLATMQVLKPTLTIYTSAVPEPETYGMLLAGMAVIGLARRRRRAA</sequence>
<dbReference type="InterPro" id="IPR013424">
    <property type="entry name" value="Ice-binding_C"/>
</dbReference>
<dbReference type="Proteomes" id="UP000610594">
    <property type="component" value="Unassembled WGS sequence"/>
</dbReference>
<proteinExistence type="predicted"/>
<dbReference type="EMBL" id="WHJF01000009">
    <property type="protein sequence ID" value="NHZ61713.1"/>
    <property type="molecule type" value="Genomic_DNA"/>
</dbReference>
<protein>
    <submittedName>
        <fullName evidence="2">PEP-CTERM sorting domain-containing protein</fullName>
    </submittedName>
</protein>
<evidence type="ECO:0000259" key="1">
    <source>
        <dbReference type="Pfam" id="PF07589"/>
    </source>
</evidence>
<dbReference type="NCBIfam" id="TIGR02595">
    <property type="entry name" value="PEP_CTERM"/>
    <property type="match status" value="1"/>
</dbReference>
<comment type="caution">
    <text evidence="2">The sequence shown here is derived from an EMBL/GenBank/DDBJ whole genome shotgun (WGS) entry which is preliminary data.</text>
</comment>
<feature type="domain" description="Ice-binding protein C-terminal" evidence="1">
    <location>
        <begin position="158"/>
        <end position="182"/>
    </location>
</feature>
<dbReference type="Pfam" id="PF07589">
    <property type="entry name" value="PEP-CTERM"/>
    <property type="match status" value="1"/>
</dbReference>
<reference evidence="2 3" key="1">
    <citation type="submission" date="2019-10" db="EMBL/GenBank/DDBJ databases">
        <title>Taxonomy of Antarctic Massilia spp.: description of Massilia rubra sp. nov., Massilia aquatica sp. nov., Massilia mucilaginosa sp. nov., Massilia frigida sp. nov. isolated from streams, lakes and regoliths.</title>
        <authorList>
            <person name="Holochova P."/>
            <person name="Sedlacek I."/>
            <person name="Kralova S."/>
            <person name="Maslanova I."/>
            <person name="Busse H.-J."/>
            <person name="Stankova E."/>
            <person name="Vrbovska V."/>
            <person name="Kovarovic V."/>
            <person name="Bartak M."/>
            <person name="Svec P."/>
            <person name="Pantucek R."/>
        </authorList>
    </citation>
    <scope>NUCLEOTIDE SEQUENCE [LARGE SCALE GENOMIC DNA]</scope>
    <source>
        <strain evidence="2 3">CCM 8694</strain>
    </source>
</reference>
<organism evidence="2 3">
    <name type="scientific">Massilia genomosp. 1</name>
    <dbReference type="NCBI Taxonomy" id="2609280"/>
    <lineage>
        <taxon>Bacteria</taxon>
        <taxon>Pseudomonadati</taxon>
        <taxon>Pseudomonadota</taxon>
        <taxon>Betaproteobacteria</taxon>
        <taxon>Burkholderiales</taxon>
        <taxon>Oxalobacteraceae</taxon>
        <taxon>Telluria group</taxon>
        <taxon>Massilia</taxon>
    </lineage>
</organism>
<accession>A0ABX0MNY3</accession>
<evidence type="ECO:0000313" key="3">
    <source>
        <dbReference type="Proteomes" id="UP000610594"/>
    </source>
</evidence>
<gene>
    <name evidence="2" type="ORF">F1735_05250</name>
</gene>
<keyword evidence="3" id="KW-1185">Reference proteome</keyword>
<name>A0ABX0MNY3_9BURK</name>
<evidence type="ECO:0000313" key="2">
    <source>
        <dbReference type="EMBL" id="NHZ61713.1"/>
    </source>
</evidence>